<dbReference type="RefSeq" id="WP_006003668.1">
    <property type="nucleotide sequence ID" value="NZ_BAET01000007.1"/>
</dbReference>
<sequence>MDIKSISFKDLVSFSVILEKHANPSSRLKDYFFAGIRKKILFYAVNQSEKYVHMIRWGEIDHPTYKARIYEREKKTFVDKGEMLPLFKIHQFDKLFKGALNEIDLFEDIGDYHELVEPQQSLRLFNMHLRDSDLTPPTEFKNIEYKHIFIHAKNIEAIEKLLKTQSSPKANKQTRREIVFIKWLKNKEELAVSNMKKDDVWEELRKLDPHLFASEHKNFFRIQKIITFKPGRKLNK</sequence>
<evidence type="ECO:0000313" key="2">
    <source>
        <dbReference type="Proteomes" id="UP000053586"/>
    </source>
</evidence>
<reference evidence="1 2" key="1">
    <citation type="journal article" date="2012" name="J. Bacteriol.">
        <title>Genome sequence of proteorhodopsin-containing sea ice bacterium Glaciecola punicea ACAM 611T.</title>
        <authorList>
            <person name="Qin Q.-L."/>
            <person name="Xie B.-B."/>
            <person name="Shu Y.-L."/>
            <person name="Rong J.-C."/>
            <person name="Zhao D.-L."/>
            <person name="Zhang X.-Y."/>
            <person name="Chen X.-L."/>
            <person name="Zhou B.-C."/>
            <person name="Zhanga Y.-Z."/>
        </authorList>
    </citation>
    <scope>NUCLEOTIDE SEQUENCE [LARGE SCALE GENOMIC DNA]</scope>
    <source>
        <strain evidence="1 2">ACAM 611</strain>
    </source>
</reference>
<evidence type="ECO:0000313" key="1">
    <source>
        <dbReference type="EMBL" id="GAB55005.1"/>
    </source>
</evidence>
<gene>
    <name evidence="1" type="ORF">GPUN_0873</name>
</gene>
<dbReference type="OrthoDB" id="9903770at2"/>
<organism evidence="1 2">
    <name type="scientific">Glaciecola punicea ACAM 611</name>
    <dbReference type="NCBI Taxonomy" id="1121923"/>
    <lineage>
        <taxon>Bacteria</taxon>
        <taxon>Pseudomonadati</taxon>
        <taxon>Pseudomonadota</taxon>
        <taxon>Gammaproteobacteria</taxon>
        <taxon>Alteromonadales</taxon>
        <taxon>Alteromonadaceae</taxon>
        <taxon>Glaciecola</taxon>
    </lineage>
</organism>
<proteinExistence type="predicted"/>
<dbReference type="Proteomes" id="UP000053586">
    <property type="component" value="Unassembled WGS sequence"/>
</dbReference>
<dbReference type="AlphaFoldDB" id="H5T9M8"/>
<reference evidence="1 2" key="2">
    <citation type="journal article" date="2017" name="Antonie Van Leeuwenhoek">
        <title>Rhizobium rhizosphaerae sp. nov., a novel species isolated from rice rhizosphere.</title>
        <authorList>
            <person name="Zhao J.J."/>
            <person name="Zhang J."/>
            <person name="Zhang R.J."/>
            <person name="Zhang C.W."/>
            <person name="Yin H.Q."/>
            <person name="Zhang X.X."/>
        </authorList>
    </citation>
    <scope>NUCLEOTIDE SEQUENCE [LARGE SCALE GENOMIC DNA]</scope>
    <source>
        <strain evidence="1 2">ACAM 611</strain>
    </source>
</reference>
<comment type="caution">
    <text evidence="1">The sequence shown here is derived from an EMBL/GenBank/DDBJ whole genome shotgun (WGS) entry which is preliminary data.</text>
</comment>
<keyword evidence="2" id="KW-1185">Reference proteome</keyword>
<protein>
    <submittedName>
        <fullName evidence="1">Uncharacterized protein</fullName>
    </submittedName>
</protein>
<name>H5T9M8_9ALTE</name>
<accession>H5T9M8</accession>
<dbReference type="EMBL" id="BAET01000007">
    <property type="protein sequence ID" value="GAB55005.1"/>
    <property type="molecule type" value="Genomic_DNA"/>
</dbReference>